<organism evidence="1 2">
    <name type="scientific">Streptomyces mordarskii</name>
    <dbReference type="NCBI Taxonomy" id="1226758"/>
    <lineage>
        <taxon>Bacteria</taxon>
        <taxon>Bacillati</taxon>
        <taxon>Actinomycetota</taxon>
        <taxon>Actinomycetes</taxon>
        <taxon>Kitasatosporales</taxon>
        <taxon>Streptomycetaceae</taxon>
        <taxon>Streptomyces</taxon>
    </lineage>
</organism>
<dbReference type="Proteomes" id="UP001501576">
    <property type="component" value="Unassembled WGS sequence"/>
</dbReference>
<keyword evidence="2" id="KW-1185">Reference proteome</keyword>
<dbReference type="RefSeq" id="WP_346160805.1">
    <property type="nucleotide sequence ID" value="NZ_BAAABZ010000071.1"/>
</dbReference>
<gene>
    <name evidence="1" type="ORF">GCM10010390_65360</name>
</gene>
<accession>A0ABP3NYN5</accession>
<protein>
    <submittedName>
        <fullName evidence="1">Uncharacterized protein</fullName>
    </submittedName>
</protein>
<proteinExistence type="predicted"/>
<evidence type="ECO:0000313" key="2">
    <source>
        <dbReference type="Proteomes" id="UP001501576"/>
    </source>
</evidence>
<comment type="caution">
    <text evidence="1">The sequence shown here is derived from an EMBL/GenBank/DDBJ whole genome shotgun (WGS) entry which is preliminary data.</text>
</comment>
<evidence type="ECO:0000313" key="1">
    <source>
        <dbReference type="EMBL" id="GAA0554212.1"/>
    </source>
</evidence>
<reference evidence="2" key="1">
    <citation type="journal article" date="2019" name="Int. J. Syst. Evol. Microbiol.">
        <title>The Global Catalogue of Microorganisms (GCM) 10K type strain sequencing project: providing services to taxonomists for standard genome sequencing and annotation.</title>
        <authorList>
            <consortium name="The Broad Institute Genomics Platform"/>
            <consortium name="The Broad Institute Genome Sequencing Center for Infectious Disease"/>
            <person name="Wu L."/>
            <person name="Ma J."/>
        </authorList>
    </citation>
    <scope>NUCLEOTIDE SEQUENCE [LARGE SCALE GENOMIC DNA]</scope>
    <source>
        <strain evidence="2">JCM 5052</strain>
    </source>
</reference>
<dbReference type="EMBL" id="BAAABZ010000071">
    <property type="protein sequence ID" value="GAA0554212.1"/>
    <property type="molecule type" value="Genomic_DNA"/>
</dbReference>
<sequence>MALRPSGFPKARRQLLRHLEDPRAPLREKTGLDNQAGLDRLASHLRAAEMYWVAADMAALAVSSGSQLAAVRWATADRPSPCGLLWWDGGIGSVDFQGTPLPVDGVTWGPAPDETCAVSWLVDRRRLADAATTTGYELVVEGVPPLVPMWSASLPVTADPVSMAELPPEAPTTAVGALAAAWLLMQQPMLIDRTHHRADGPTRRAHARDGLPDPEVTVVDLRRQYVPQDQDPDANEGEGRRYRHRWVVSGHWRNQACGPELSERRQTWIPSYVKGPEGAPLLSTERVNVWRR</sequence>
<name>A0ABP3NYN5_9ACTN</name>